<sequence>MDLEKYMFPCLSKTLFGMECLGCGFQRGFLLLVQGDFYGAFKMYPALFTTLLFLGIVSLNLIDNNRNYKKWIISSAILNGVFMIVGYFFKHYSSLYF</sequence>
<accession>A0A4R5D5Q7</accession>
<dbReference type="Proteomes" id="UP000294644">
    <property type="component" value="Unassembled WGS sequence"/>
</dbReference>
<dbReference type="OrthoDB" id="9815897at2"/>
<feature type="transmembrane region" description="Helical" evidence="1">
    <location>
        <begin position="71"/>
        <end position="89"/>
    </location>
</feature>
<dbReference type="InterPro" id="IPR021215">
    <property type="entry name" value="DUF2752"/>
</dbReference>
<keyword evidence="3" id="KW-1185">Reference proteome</keyword>
<comment type="caution">
    <text evidence="2">The sequence shown here is derived from an EMBL/GenBank/DDBJ whole genome shotgun (WGS) entry which is preliminary data.</text>
</comment>
<dbReference type="EMBL" id="SMFN01000003">
    <property type="protein sequence ID" value="TDE06931.1"/>
    <property type="molecule type" value="Genomic_DNA"/>
</dbReference>
<proteinExistence type="predicted"/>
<evidence type="ECO:0000313" key="2">
    <source>
        <dbReference type="EMBL" id="TDE06931.1"/>
    </source>
</evidence>
<keyword evidence="1" id="KW-1133">Transmembrane helix</keyword>
<evidence type="ECO:0000313" key="3">
    <source>
        <dbReference type="Proteomes" id="UP000294644"/>
    </source>
</evidence>
<reference evidence="2 3" key="1">
    <citation type="submission" date="2019-03" db="EMBL/GenBank/DDBJ databases">
        <title>Flavobacterium LB-D12 sp. nov., isolated from arctic soil.</title>
        <authorList>
            <person name="Chaudhary D.K."/>
        </authorList>
    </citation>
    <scope>NUCLEOTIDE SEQUENCE [LARGE SCALE GENOMIC DNA]</scope>
    <source>
        <strain evidence="2 3">LB-D12</strain>
    </source>
</reference>
<gene>
    <name evidence="2" type="ORF">E0F91_03775</name>
</gene>
<feature type="transmembrane region" description="Helical" evidence="1">
    <location>
        <begin position="43"/>
        <end position="62"/>
    </location>
</feature>
<dbReference type="AlphaFoldDB" id="A0A4R5D5Q7"/>
<dbReference type="Pfam" id="PF10825">
    <property type="entry name" value="DUF2752"/>
    <property type="match status" value="1"/>
</dbReference>
<protein>
    <submittedName>
        <fullName evidence="2">DUF2752 domain-containing protein</fullName>
    </submittedName>
</protein>
<evidence type="ECO:0000256" key="1">
    <source>
        <dbReference type="SAM" id="Phobius"/>
    </source>
</evidence>
<name>A0A4R5D5Q7_9FLAO</name>
<organism evidence="2 3">
    <name type="scientific">Flavobacterium sandaracinum</name>
    <dbReference type="NCBI Taxonomy" id="2541733"/>
    <lineage>
        <taxon>Bacteria</taxon>
        <taxon>Pseudomonadati</taxon>
        <taxon>Bacteroidota</taxon>
        <taxon>Flavobacteriia</taxon>
        <taxon>Flavobacteriales</taxon>
        <taxon>Flavobacteriaceae</taxon>
        <taxon>Flavobacterium</taxon>
    </lineage>
</organism>
<keyword evidence="1" id="KW-0812">Transmembrane</keyword>
<keyword evidence="1" id="KW-0472">Membrane</keyword>